<gene>
    <name evidence="1" type="ORF">J2793_005968</name>
</gene>
<evidence type="ECO:0008006" key="3">
    <source>
        <dbReference type="Google" id="ProtNLM"/>
    </source>
</evidence>
<accession>A0AB73IKP6</accession>
<protein>
    <recommendedName>
        <fullName evidence="3">Type III secretion protein</fullName>
    </recommendedName>
</protein>
<evidence type="ECO:0000313" key="1">
    <source>
        <dbReference type="EMBL" id="MDP9650495.1"/>
    </source>
</evidence>
<name>A0AB73IKP6_9BURK</name>
<dbReference type="EMBL" id="JAURTK010000010">
    <property type="protein sequence ID" value="MDP9650495.1"/>
    <property type="molecule type" value="Genomic_DNA"/>
</dbReference>
<evidence type="ECO:0000313" key="2">
    <source>
        <dbReference type="Proteomes" id="UP001229486"/>
    </source>
</evidence>
<dbReference type="GeneID" id="97038140"/>
<sequence length="80" mass="8848">MYQAIERHAAKFNDLQGLVRAPDADAQVAVLRRALEESAEELNSRTDGSPEDRNARAKIYRGLLAASRIIAQLREDALNG</sequence>
<reference evidence="1" key="1">
    <citation type="submission" date="2023-07" db="EMBL/GenBank/DDBJ databases">
        <title>Sorghum-associated microbial communities from plants grown in Nebraska, USA.</title>
        <authorList>
            <person name="Schachtman D."/>
        </authorList>
    </citation>
    <scope>NUCLEOTIDE SEQUENCE</scope>
    <source>
        <strain evidence="1">DS1061</strain>
    </source>
</reference>
<dbReference type="AlphaFoldDB" id="A0AB73IKP6"/>
<proteinExistence type="predicted"/>
<organism evidence="1 2">
    <name type="scientific">Paraburkholderia caledonica</name>
    <dbReference type="NCBI Taxonomy" id="134536"/>
    <lineage>
        <taxon>Bacteria</taxon>
        <taxon>Pseudomonadati</taxon>
        <taxon>Pseudomonadota</taxon>
        <taxon>Betaproteobacteria</taxon>
        <taxon>Burkholderiales</taxon>
        <taxon>Burkholderiaceae</taxon>
        <taxon>Paraburkholderia</taxon>
    </lineage>
</organism>
<comment type="caution">
    <text evidence="1">The sequence shown here is derived from an EMBL/GenBank/DDBJ whole genome shotgun (WGS) entry which is preliminary data.</text>
</comment>
<dbReference type="Proteomes" id="UP001229486">
    <property type="component" value="Unassembled WGS sequence"/>
</dbReference>
<dbReference type="KEGG" id="pcj:CUJ87_10910"/>
<dbReference type="RefSeq" id="WP_020070027.1">
    <property type="nucleotide sequence ID" value="NZ_CADFFZ010000002.1"/>
</dbReference>